<dbReference type="AlphaFoldDB" id="A0A4S3JVV9"/>
<sequence>MPEIELSADGKLYHYLGATQKLPMQQLANGRYLLWCSGISDN</sequence>
<reference evidence="1 2" key="1">
    <citation type="submission" date="2019-03" db="EMBL/GenBank/DDBJ databases">
        <title>The genome sequence of a newly discovered highly antifungal drug resistant Aspergillus species, Aspergillus tanneri NIH 1004.</title>
        <authorList>
            <person name="Mounaud S."/>
            <person name="Singh I."/>
            <person name="Joardar V."/>
            <person name="Pakala S."/>
            <person name="Pakala S."/>
            <person name="Venepally P."/>
            <person name="Hoover J."/>
            <person name="Nierman W."/>
            <person name="Chung J."/>
            <person name="Losada L."/>
        </authorList>
    </citation>
    <scope>NUCLEOTIDE SEQUENCE [LARGE SCALE GENOMIC DNA]</scope>
    <source>
        <strain evidence="1 2">NIH1004</strain>
    </source>
</reference>
<organism evidence="1 2">
    <name type="scientific">Aspergillus tanneri</name>
    <dbReference type="NCBI Taxonomy" id="1220188"/>
    <lineage>
        <taxon>Eukaryota</taxon>
        <taxon>Fungi</taxon>
        <taxon>Dikarya</taxon>
        <taxon>Ascomycota</taxon>
        <taxon>Pezizomycotina</taxon>
        <taxon>Eurotiomycetes</taxon>
        <taxon>Eurotiomycetidae</taxon>
        <taxon>Eurotiales</taxon>
        <taxon>Aspergillaceae</taxon>
        <taxon>Aspergillus</taxon>
        <taxon>Aspergillus subgen. Circumdati</taxon>
    </lineage>
</organism>
<keyword evidence="2" id="KW-1185">Reference proteome</keyword>
<comment type="caution">
    <text evidence="1">The sequence shown here is derived from an EMBL/GenBank/DDBJ whole genome shotgun (WGS) entry which is preliminary data.</text>
</comment>
<proteinExistence type="predicted"/>
<evidence type="ECO:0000313" key="1">
    <source>
        <dbReference type="EMBL" id="THC99594.1"/>
    </source>
</evidence>
<protein>
    <submittedName>
        <fullName evidence="1">Uncharacterized protein</fullName>
    </submittedName>
</protein>
<name>A0A4S3JVV9_9EURO</name>
<dbReference type="VEuPathDB" id="FungiDB:EYZ11_000963"/>
<accession>A0A4S3JVV9</accession>
<gene>
    <name evidence="1" type="ORF">EYZ11_000963</name>
</gene>
<dbReference type="Proteomes" id="UP000308092">
    <property type="component" value="Unassembled WGS sequence"/>
</dbReference>
<dbReference type="EMBL" id="SOSA01000015">
    <property type="protein sequence ID" value="THC99594.1"/>
    <property type="molecule type" value="Genomic_DNA"/>
</dbReference>
<evidence type="ECO:0000313" key="2">
    <source>
        <dbReference type="Proteomes" id="UP000308092"/>
    </source>
</evidence>